<dbReference type="Pfam" id="PF09479">
    <property type="entry name" value="Flg_new"/>
    <property type="match status" value="1"/>
</dbReference>
<name>A0ABT4IIP2_9EURY</name>
<proteinExistence type="predicted"/>
<evidence type="ECO:0000256" key="2">
    <source>
        <dbReference type="SAM" id="MobiDB-lite"/>
    </source>
</evidence>
<gene>
    <name evidence="3" type="ORF">O0S10_10375</name>
</gene>
<dbReference type="SMART" id="SM00710">
    <property type="entry name" value="PbH1"/>
    <property type="match status" value="5"/>
</dbReference>
<organism evidence="3 4">
    <name type="scientific">Methanocorpusculum petauri</name>
    <dbReference type="NCBI Taxonomy" id="3002863"/>
    <lineage>
        <taxon>Archaea</taxon>
        <taxon>Methanobacteriati</taxon>
        <taxon>Methanobacteriota</taxon>
        <taxon>Stenosarchaea group</taxon>
        <taxon>Methanomicrobia</taxon>
        <taxon>Methanomicrobiales</taxon>
        <taxon>Methanocorpusculaceae</taxon>
        <taxon>Methanocorpusculum</taxon>
    </lineage>
</organism>
<feature type="non-terminal residue" evidence="3">
    <location>
        <position position="694"/>
    </location>
</feature>
<dbReference type="PROSITE" id="PS51257">
    <property type="entry name" value="PROKAR_LIPOPROTEIN"/>
    <property type="match status" value="1"/>
</dbReference>
<reference evidence="3" key="1">
    <citation type="submission" date="2022-12" db="EMBL/GenBank/DDBJ databases">
        <title>Isolation and characterisation of novel Methanocorpusculum spp. from native Australian herbivores indicates the genus is ancestrally host-associated.</title>
        <authorList>
            <person name="Volmer J.G."/>
            <person name="Soo R.M."/>
            <person name="Evans P.N."/>
            <person name="Hoedt E.C."/>
            <person name="Astorga Alsina A.L."/>
            <person name="Woodcroft B.J."/>
            <person name="Tyson G.W."/>
            <person name="Hugenholtz P."/>
            <person name="Morrison M."/>
        </authorList>
    </citation>
    <scope>NUCLEOTIDE SEQUENCE</scope>
    <source>
        <strain evidence="3">MG</strain>
    </source>
</reference>
<protein>
    <submittedName>
        <fullName evidence="3">InlB B-repeat-containing protein</fullName>
    </submittedName>
</protein>
<evidence type="ECO:0000313" key="4">
    <source>
        <dbReference type="Proteomes" id="UP001141422"/>
    </source>
</evidence>
<dbReference type="Gene3D" id="2.60.40.4270">
    <property type="entry name" value="Listeria-Bacteroides repeat domain"/>
    <property type="match status" value="1"/>
</dbReference>
<feature type="compositionally biased region" description="Polar residues" evidence="2">
    <location>
        <begin position="621"/>
        <end position="631"/>
    </location>
</feature>
<comment type="subcellular location">
    <subcellularLocation>
        <location evidence="1">Cell envelope</location>
    </subcellularLocation>
</comment>
<dbReference type="RefSeq" id="WP_268925807.1">
    <property type="nucleotide sequence ID" value="NZ_JAPTGB010000040.1"/>
</dbReference>
<dbReference type="InterPro" id="IPR011050">
    <property type="entry name" value="Pectin_lyase_fold/virulence"/>
</dbReference>
<dbReference type="InterPro" id="IPR006626">
    <property type="entry name" value="PbH1"/>
</dbReference>
<dbReference type="SUPFAM" id="SSF51126">
    <property type="entry name" value="Pectin lyase-like"/>
    <property type="match status" value="2"/>
</dbReference>
<accession>A0ABT4IIP2</accession>
<dbReference type="Proteomes" id="UP001141422">
    <property type="component" value="Unassembled WGS sequence"/>
</dbReference>
<evidence type="ECO:0000256" key="1">
    <source>
        <dbReference type="ARBA" id="ARBA00004196"/>
    </source>
</evidence>
<evidence type="ECO:0000313" key="3">
    <source>
        <dbReference type="EMBL" id="MCZ0861613.1"/>
    </source>
</evidence>
<dbReference type="InterPro" id="IPR042229">
    <property type="entry name" value="Listeria/Bacterioides_rpt_sf"/>
</dbReference>
<dbReference type="InterPro" id="IPR013378">
    <property type="entry name" value="InlB-like_B-rpt"/>
</dbReference>
<dbReference type="EMBL" id="JAPTGB010000040">
    <property type="protein sequence ID" value="MCZ0861613.1"/>
    <property type="molecule type" value="Genomic_DNA"/>
</dbReference>
<sequence length="694" mass="72628">MNGTKCPDKKAGGLRRGVVLLAALLLACVLMAGAVSATGEPVEVDTYADLIANLSKTGNDAPSTIKLTGNIEATKEISVNRSVTIDGGYHTITAKTGWSQDNGEKDLLVIEKKTGGNDIGGSVTLKNISFESCGNPLADEANLKGAYGIQVYNIPNIQMNLINLVVNGSQGSGINVNGGNVSLQNVTVKNSAWQSVDVSSNAEGSRSAFTMDAASKLEDTVQINTDQPQKEVTITLPDGYTQYSFSYDEKNEYKEQKRVWTTADKIADAANAIATAKKTAFNATVLNATDSSITSYHADLKKALENYVGDGATVTQLKDVTLTQSITITKPITFDGGKKQITGSSTQGFFLKVQVPSEGNNGKSVTLKNLDIKLTSIGTSSNLGGITVQAANNAQSVPVYLEKSTIDMSNIAMTGSMNPAVYFVSAPGSRITDNTISAGSVTSSTSRCVVVDGGSGISVTDNTLNLGKSTEDSYSLGVEIKGNEVTQVTVSGNKMNPPTETSNNNYRAVKITAKEIEGQEKTFTVTGNEINFDGKGTTVEIVLSTYGISEAVNPTVNLKIEGNTGSTESVVMLNKGVATGDNANAIKGSTLTLQGNIYNPALTSETEITSTGGFAEEGSAAPSTEAVTHNNPDPYVPPQPQVSSGDGNMNNAFRVLFETSGGSFISPATGLSYGDKISQPANPVKDGYTFGGWY</sequence>
<feature type="region of interest" description="Disordered" evidence="2">
    <location>
        <begin position="615"/>
        <end position="634"/>
    </location>
</feature>
<comment type="caution">
    <text evidence="3">The sequence shown here is derived from an EMBL/GenBank/DDBJ whole genome shotgun (WGS) entry which is preliminary data.</text>
</comment>
<keyword evidence="4" id="KW-1185">Reference proteome</keyword>